<evidence type="ECO:0000259" key="1">
    <source>
        <dbReference type="Pfam" id="PF16170"/>
    </source>
</evidence>
<keyword evidence="3" id="KW-1185">Reference proteome</keyword>
<evidence type="ECO:0000313" key="2">
    <source>
        <dbReference type="EMBL" id="NGN67993.1"/>
    </source>
</evidence>
<name>A0A6G4U7B3_9ACTN</name>
<proteinExistence type="predicted"/>
<sequence>MSGHDGYTGPVTLRAGGRDFRLTAVLGGCFQPLDGRYRWYGRLAADDELTRVAGDGGLAAVLSTSEGSAIGILGEPDLWRRYRIEGVSTPPFRIPYALTEAD</sequence>
<feature type="domain" description="DUF4873" evidence="1">
    <location>
        <begin position="5"/>
        <end position="94"/>
    </location>
</feature>
<protein>
    <submittedName>
        <fullName evidence="2">DUF4873 domain-containing protein</fullName>
    </submittedName>
</protein>
<comment type="caution">
    <text evidence="2">The sequence shown here is derived from an EMBL/GenBank/DDBJ whole genome shotgun (WGS) entry which is preliminary data.</text>
</comment>
<gene>
    <name evidence="2" type="ORF">G5C51_29350</name>
</gene>
<dbReference type="EMBL" id="JAAKZV010000175">
    <property type="protein sequence ID" value="NGN67993.1"/>
    <property type="molecule type" value="Genomic_DNA"/>
</dbReference>
<dbReference type="Proteomes" id="UP000481583">
    <property type="component" value="Unassembled WGS sequence"/>
</dbReference>
<evidence type="ECO:0000313" key="3">
    <source>
        <dbReference type="Proteomes" id="UP000481583"/>
    </source>
</evidence>
<dbReference type="RefSeq" id="WP_165241524.1">
    <property type="nucleotide sequence ID" value="NZ_JAAKZV010000175.1"/>
</dbReference>
<dbReference type="InterPro" id="IPR032371">
    <property type="entry name" value="DUF4873"/>
</dbReference>
<reference evidence="2 3" key="1">
    <citation type="submission" date="2020-02" db="EMBL/GenBank/DDBJ databases">
        <title>Whole-genome analyses of novel actinobacteria.</title>
        <authorList>
            <person name="Sahin N."/>
        </authorList>
    </citation>
    <scope>NUCLEOTIDE SEQUENCE [LARGE SCALE GENOMIC DNA]</scope>
    <source>
        <strain evidence="2 3">A7024</strain>
    </source>
</reference>
<dbReference type="Pfam" id="PF16170">
    <property type="entry name" value="DUF4873"/>
    <property type="match status" value="1"/>
</dbReference>
<accession>A0A6G4U7B3</accession>
<dbReference type="AlphaFoldDB" id="A0A6G4U7B3"/>
<organism evidence="2 3">
    <name type="scientific">Streptomyces coryli</name>
    <dbReference type="NCBI Taxonomy" id="1128680"/>
    <lineage>
        <taxon>Bacteria</taxon>
        <taxon>Bacillati</taxon>
        <taxon>Actinomycetota</taxon>
        <taxon>Actinomycetes</taxon>
        <taxon>Kitasatosporales</taxon>
        <taxon>Streptomycetaceae</taxon>
        <taxon>Streptomyces</taxon>
    </lineage>
</organism>